<gene>
    <name evidence="1" type="ORF">H8S23_01655</name>
</gene>
<dbReference type="EMBL" id="JACONZ010000001">
    <property type="protein sequence ID" value="MBC5580205.1"/>
    <property type="molecule type" value="Genomic_DNA"/>
</dbReference>
<name>A0A923L0C2_9FIRM</name>
<accession>A0A923L0C2</accession>
<sequence length="111" mass="11688">MNSLLVILITGMAVLGAYYLAELFSEGMEKPKNEEAVLVLPGPVSPAQVLEITAMVRQKLPRCQVIAGMGDSVPDAPMPAAGLRGVAFAASCDLEAAVIRELHLQSPAEDL</sequence>
<evidence type="ECO:0000313" key="1">
    <source>
        <dbReference type="EMBL" id="MBC5580205.1"/>
    </source>
</evidence>
<proteinExistence type="predicted"/>
<dbReference type="AlphaFoldDB" id="A0A923L0C2"/>
<evidence type="ECO:0000313" key="2">
    <source>
        <dbReference type="Proteomes" id="UP000659630"/>
    </source>
</evidence>
<dbReference type="Proteomes" id="UP000659630">
    <property type="component" value="Unassembled WGS sequence"/>
</dbReference>
<comment type="caution">
    <text evidence="1">The sequence shown here is derived from an EMBL/GenBank/DDBJ whole genome shotgun (WGS) entry which is preliminary data.</text>
</comment>
<keyword evidence="2" id="KW-1185">Reference proteome</keyword>
<dbReference type="RefSeq" id="WP_186886572.1">
    <property type="nucleotide sequence ID" value="NZ_JACONZ010000001.1"/>
</dbReference>
<reference evidence="1" key="1">
    <citation type="submission" date="2020-08" db="EMBL/GenBank/DDBJ databases">
        <title>Genome public.</title>
        <authorList>
            <person name="Liu C."/>
            <person name="Sun Q."/>
        </authorList>
    </citation>
    <scope>NUCLEOTIDE SEQUENCE</scope>
    <source>
        <strain evidence="1">BX8</strain>
    </source>
</reference>
<protein>
    <submittedName>
        <fullName evidence="1">Uncharacterized protein</fullName>
    </submittedName>
</protein>
<organism evidence="1 2">
    <name type="scientific">Anaerofilum hominis</name>
    <dbReference type="NCBI Taxonomy" id="2763016"/>
    <lineage>
        <taxon>Bacteria</taxon>
        <taxon>Bacillati</taxon>
        <taxon>Bacillota</taxon>
        <taxon>Clostridia</taxon>
        <taxon>Eubacteriales</taxon>
        <taxon>Oscillospiraceae</taxon>
        <taxon>Anaerofilum</taxon>
    </lineage>
</organism>